<dbReference type="Gene3D" id="3.40.50.1820">
    <property type="entry name" value="alpha/beta hydrolase"/>
    <property type="match status" value="1"/>
</dbReference>
<feature type="transmembrane region" description="Helical" evidence="1">
    <location>
        <begin position="7"/>
        <end position="28"/>
    </location>
</feature>
<dbReference type="EMBL" id="DSVL01000056">
    <property type="protein sequence ID" value="HFH28234.1"/>
    <property type="molecule type" value="Genomic_DNA"/>
</dbReference>
<name>A0A7C3EBP6_9SPIR</name>
<dbReference type="SUPFAM" id="SSF53474">
    <property type="entry name" value="alpha/beta-Hydrolases"/>
    <property type="match status" value="1"/>
</dbReference>
<evidence type="ECO:0000256" key="1">
    <source>
        <dbReference type="SAM" id="Phobius"/>
    </source>
</evidence>
<keyword evidence="1" id="KW-0472">Membrane</keyword>
<reference evidence="3" key="1">
    <citation type="journal article" date="2020" name="mSystems">
        <title>Genome- and Community-Level Interaction Insights into Carbon Utilization and Element Cycling Functions of Hydrothermarchaeota in Hydrothermal Sediment.</title>
        <authorList>
            <person name="Zhou Z."/>
            <person name="Liu Y."/>
            <person name="Xu W."/>
            <person name="Pan J."/>
            <person name="Luo Z.H."/>
            <person name="Li M."/>
        </authorList>
    </citation>
    <scope>NUCLEOTIDE SEQUENCE [LARGE SCALE GENOMIC DNA]</scope>
    <source>
        <strain evidence="3">SpSt-503</strain>
    </source>
</reference>
<dbReference type="GO" id="GO:0016787">
    <property type="term" value="F:hydrolase activity"/>
    <property type="evidence" value="ECO:0007669"/>
    <property type="project" value="InterPro"/>
</dbReference>
<organism evidence="3">
    <name type="scientific">Gracilinema caldarium</name>
    <dbReference type="NCBI Taxonomy" id="215591"/>
    <lineage>
        <taxon>Bacteria</taxon>
        <taxon>Pseudomonadati</taxon>
        <taxon>Spirochaetota</taxon>
        <taxon>Spirochaetia</taxon>
        <taxon>Spirochaetales</taxon>
        <taxon>Breznakiellaceae</taxon>
        <taxon>Gracilinema</taxon>
    </lineage>
</organism>
<dbReference type="AlphaFoldDB" id="A0A7C3EBP6"/>
<proteinExistence type="predicted"/>
<evidence type="ECO:0000259" key="2">
    <source>
        <dbReference type="Pfam" id="PF12695"/>
    </source>
</evidence>
<gene>
    <name evidence="3" type="ORF">ENS59_01795</name>
</gene>
<accession>A0A7C3EBP6</accession>
<protein>
    <recommendedName>
        <fullName evidence="2">Alpha/beta hydrolase fold-5 domain-containing protein</fullName>
    </recommendedName>
</protein>
<sequence>MKKALKIVGISLALVVVLSMAGFFIWAMNPSKARGVALSALQSDEMVRVTETQDYILFEPVAEKATVGFIFYPGGHSLGGVASAWFAAKHPEIRAVVFWASYPADDTLLSRDIKMLSIYGTEDGGLDEGRKIELYKKFQPKDTVFYEIKGANHGQFADYGPQPGDKPATISQAEQFDITARLTADFLGQWKE</sequence>
<dbReference type="InterPro" id="IPR029058">
    <property type="entry name" value="AB_hydrolase_fold"/>
</dbReference>
<comment type="caution">
    <text evidence="3">The sequence shown here is derived from an EMBL/GenBank/DDBJ whole genome shotgun (WGS) entry which is preliminary data.</text>
</comment>
<feature type="domain" description="Alpha/beta hydrolase fold-5" evidence="2">
    <location>
        <begin position="71"/>
        <end position="176"/>
    </location>
</feature>
<keyword evidence="1" id="KW-0812">Transmembrane</keyword>
<evidence type="ECO:0000313" key="3">
    <source>
        <dbReference type="EMBL" id="HFH28234.1"/>
    </source>
</evidence>
<dbReference type="InterPro" id="IPR029059">
    <property type="entry name" value="AB_hydrolase_5"/>
</dbReference>
<keyword evidence="1" id="KW-1133">Transmembrane helix</keyword>
<dbReference type="Pfam" id="PF12695">
    <property type="entry name" value="Abhydrolase_5"/>
    <property type="match status" value="1"/>
</dbReference>